<gene>
    <name evidence="1" type="ORF">D3Z33_01710</name>
</gene>
<proteinExistence type="predicted"/>
<dbReference type="GO" id="GO:0016301">
    <property type="term" value="F:kinase activity"/>
    <property type="evidence" value="ECO:0007669"/>
    <property type="project" value="UniProtKB-KW"/>
</dbReference>
<dbReference type="SUPFAM" id="SSF52540">
    <property type="entry name" value="P-loop containing nucleoside triphosphate hydrolases"/>
    <property type="match status" value="1"/>
</dbReference>
<name>A0A845QRZ1_9CLOT</name>
<keyword evidence="1" id="KW-0418">Kinase</keyword>
<dbReference type="AlphaFoldDB" id="A0A845QRZ1"/>
<keyword evidence="2" id="KW-1185">Reference proteome</keyword>
<keyword evidence="1" id="KW-0808">Transferase</keyword>
<dbReference type="InterPro" id="IPR027417">
    <property type="entry name" value="P-loop_NTPase"/>
</dbReference>
<evidence type="ECO:0000313" key="1">
    <source>
        <dbReference type="EMBL" id="NBI05567.1"/>
    </source>
</evidence>
<dbReference type="Proteomes" id="UP000467132">
    <property type="component" value="Unassembled WGS sequence"/>
</dbReference>
<reference evidence="1 2" key="1">
    <citation type="submission" date="2018-08" db="EMBL/GenBank/DDBJ databases">
        <title>Murine metabolic-syndrome-specific gut microbial biobank.</title>
        <authorList>
            <person name="Liu C."/>
        </authorList>
    </citation>
    <scope>NUCLEOTIDE SEQUENCE [LARGE SCALE GENOMIC DNA]</scope>
    <source>
        <strain evidence="1 2">583</strain>
    </source>
</reference>
<dbReference type="EMBL" id="QXXA01000003">
    <property type="protein sequence ID" value="NBI05567.1"/>
    <property type="molecule type" value="Genomic_DNA"/>
</dbReference>
<accession>A0A845QRZ1</accession>
<dbReference type="Gene3D" id="3.40.50.300">
    <property type="entry name" value="P-loop containing nucleotide triphosphate hydrolases"/>
    <property type="match status" value="1"/>
</dbReference>
<dbReference type="OrthoDB" id="9788481at2"/>
<evidence type="ECO:0000313" key="2">
    <source>
        <dbReference type="Proteomes" id="UP000467132"/>
    </source>
</evidence>
<dbReference type="RefSeq" id="WP_160196073.1">
    <property type="nucleotide sequence ID" value="NZ_QXXA01000003.1"/>
</dbReference>
<comment type="caution">
    <text evidence="1">The sequence shown here is derived from an EMBL/GenBank/DDBJ whole genome shotgun (WGS) entry which is preliminary data.</text>
</comment>
<organism evidence="1 2">
    <name type="scientific">Senegalia massiliensis</name>
    <dbReference type="NCBI Taxonomy" id="1720316"/>
    <lineage>
        <taxon>Bacteria</taxon>
        <taxon>Bacillati</taxon>
        <taxon>Bacillota</taxon>
        <taxon>Clostridia</taxon>
        <taxon>Eubacteriales</taxon>
        <taxon>Clostridiaceae</taxon>
        <taxon>Senegalia</taxon>
    </lineage>
</organism>
<sequence>MIILIGGNSCTGKTNLSQILMEKYNIPYYSIDHMKMGLYRSGIDFGFKSTDSDELIAEKLWPIIKGIIMTCVENNQNIIIEGCYLMPSLINDFEDCYKDNIISVFLGFSREYIIQNFESGIISHRNIIETRIYKENRSVDDFINEHDKFRAKCYKNGVNYFEINNNYNKEINRVIDFIDSKIN</sequence>
<protein>
    <submittedName>
        <fullName evidence="1">2-phosphoglycerate kinase</fullName>
    </submittedName>
</protein>